<feature type="compositionally biased region" description="Basic residues" evidence="1">
    <location>
        <begin position="747"/>
        <end position="758"/>
    </location>
</feature>
<feature type="region of interest" description="Disordered" evidence="1">
    <location>
        <begin position="257"/>
        <end position="291"/>
    </location>
</feature>
<feature type="compositionally biased region" description="Basic and acidic residues" evidence="1">
    <location>
        <begin position="544"/>
        <end position="554"/>
    </location>
</feature>
<dbReference type="PANTHER" id="PTHR46589:SF1">
    <property type="entry name" value="APOPTOTIC CHROMATIN CONDENSATION INDUCER IN THE NUCLEUS"/>
    <property type="match status" value="1"/>
</dbReference>
<gene>
    <name evidence="2" type="ORF">GSLYS_00018974001</name>
</gene>
<dbReference type="Proteomes" id="UP001497497">
    <property type="component" value="Unassembled WGS sequence"/>
</dbReference>
<feature type="compositionally biased region" description="Basic and acidic residues" evidence="1">
    <location>
        <begin position="695"/>
        <end position="732"/>
    </location>
</feature>
<feature type="region of interest" description="Disordered" evidence="1">
    <location>
        <begin position="1204"/>
        <end position="1275"/>
    </location>
</feature>
<feature type="compositionally biased region" description="Basic and acidic residues" evidence="1">
    <location>
        <begin position="831"/>
        <end position="866"/>
    </location>
</feature>
<feature type="compositionally biased region" description="Basic and acidic residues" evidence="1">
    <location>
        <begin position="891"/>
        <end position="912"/>
    </location>
</feature>
<dbReference type="InterPro" id="IPR032552">
    <property type="entry name" value="RSB_motif"/>
</dbReference>
<feature type="compositionally biased region" description="Basic and acidic residues" evidence="1">
    <location>
        <begin position="1051"/>
        <end position="1110"/>
    </location>
</feature>
<feature type="compositionally biased region" description="Basic residues" evidence="1">
    <location>
        <begin position="878"/>
        <end position="890"/>
    </location>
</feature>
<protein>
    <recommendedName>
        <fullName evidence="4">Apoptotic chromatin condensation inducer in the nucleus</fullName>
    </recommendedName>
</protein>
<evidence type="ECO:0000313" key="3">
    <source>
        <dbReference type="Proteomes" id="UP001497497"/>
    </source>
</evidence>
<dbReference type="CDD" id="cd12432">
    <property type="entry name" value="RRM_ACINU"/>
    <property type="match status" value="1"/>
</dbReference>
<name>A0AAV2IF29_LYMST</name>
<feature type="compositionally biased region" description="Basic and acidic residues" evidence="1">
    <location>
        <begin position="1"/>
        <end position="17"/>
    </location>
</feature>
<feature type="region of interest" description="Disordered" evidence="1">
    <location>
        <begin position="806"/>
        <end position="912"/>
    </location>
</feature>
<dbReference type="InterPro" id="IPR034257">
    <property type="entry name" value="Acinus_RRM"/>
</dbReference>
<dbReference type="PANTHER" id="PTHR46589">
    <property type="entry name" value="APOPTOTIC CHROMATIN CONDENSATION INDUCER IN THE NUCLEUS"/>
    <property type="match status" value="1"/>
</dbReference>
<feature type="compositionally biased region" description="Basic and acidic residues" evidence="1">
    <location>
        <begin position="379"/>
        <end position="434"/>
    </location>
</feature>
<feature type="region of interest" description="Disordered" evidence="1">
    <location>
        <begin position="922"/>
        <end position="941"/>
    </location>
</feature>
<feature type="compositionally biased region" description="Polar residues" evidence="1">
    <location>
        <begin position="671"/>
        <end position="683"/>
    </location>
</feature>
<dbReference type="SUPFAM" id="SSF54928">
    <property type="entry name" value="RNA-binding domain, RBD"/>
    <property type="match status" value="1"/>
</dbReference>
<feature type="compositionally biased region" description="Basic and acidic residues" evidence="1">
    <location>
        <begin position="1119"/>
        <end position="1179"/>
    </location>
</feature>
<dbReference type="Pfam" id="PF16294">
    <property type="entry name" value="RSB_motif"/>
    <property type="match status" value="1"/>
</dbReference>
<dbReference type="AlphaFoldDB" id="A0AAV2IF29"/>
<dbReference type="GO" id="GO:0061574">
    <property type="term" value="C:ASAP complex"/>
    <property type="evidence" value="ECO:0007669"/>
    <property type="project" value="TreeGrafter"/>
</dbReference>
<evidence type="ECO:0000256" key="1">
    <source>
        <dbReference type="SAM" id="MobiDB-lite"/>
    </source>
</evidence>
<dbReference type="GO" id="GO:0008380">
    <property type="term" value="P:RNA splicing"/>
    <property type="evidence" value="ECO:0007669"/>
    <property type="project" value="TreeGrafter"/>
</dbReference>
<feature type="compositionally biased region" description="Basic residues" evidence="1">
    <location>
        <begin position="125"/>
        <end position="146"/>
    </location>
</feature>
<dbReference type="InterPro" id="IPR052793">
    <property type="entry name" value="EJC-associated_protein"/>
</dbReference>
<dbReference type="EMBL" id="CAXITT010000714">
    <property type="protein sequence ID" value="CAL1545491.1"/>
    <property type="molecule type" value="Genomic_DNA"/>
</dbReference>
<comment type="caution">
    <text evidence="2">The sequence shown here is derived from an EMBL/GenBank/DDBJ whole genome shotgun (WGS) entry which is preliminary data.</text>
</comment>
<reference evidence="2 3" key="1">
    <citation type="submission" date="2024-04" db="EMBL/GenBank/DDBJ databases">
        <authorList>
            <consortium name="Genoscope - CEA"/>
            <person name="William W."/>
        </authorList>
    </citation>
    <scope>NUCLEOTIDE SEQUENCE [LARGE SCALE GENOMIC DNA]</scope>
</reference>
<feature type="compositionally biased region" description="Low complexity" evidence="1">
    <location>
        <begin position="572"/>
        <end position="583"/>
    </location>
</feature>
<dbReference type="InterPro" id="IPR012677">
    <property type="entry name" value="Nucleotide-bd_a/b_plait_sf"/>
</dbReference>
<feature type="compositionally biased region" description="Basic and acidic residues" evidence="1">
    <location>
        <begin position="225"/>
        <end position="241"/>
    </location>
</feature>
<feature type="compositionally biased region" description="Basic and acidic residues" evidence="1">
    <location>
        <begin position="262"/>
        <end position="291"/>
    </location>
</feature>
<feature type="compositionally biased region" description="Low complexity" evidence="1">
    <location>
        <begin position="593"/>
        <end position="617"/>
    </location>
</feature>
<feature type="compositionally biased region" description="Basic and acidic residues" evidence="1">
    <location>
        <begin position="48"/>
        <end position="65"/>
    </location>
</feature>
<feature type="compositionally biased region" description="Low complexity" evidence="1">
    <location>
        <begin position="175"/>
        <end position="198"/>
    </location>
</feature>
<dbReference type="GO" id="GO:0003723">
    <property type="term" value="F:RNA binding"/>
    <property type="evidence" value="ECO:0007669"/>
    <property type="project" value="TreeGrafter"/>
</dbReference>
<sequence length="1275" mass="144811">MEVKKQVEEERKRKSADESSADESNAHEANIPAGSRASNDPDVTSPKKFKDEASNAPAKSKEVSKMPRPARKSSRNAPKSENGQEGELVKERSRSPTPESERLRERTRSGSSSSSRSPTPEKPSRSRRGRQPRGRATKRGGSRRRGQYATKESRSSSSSSQEEVTPQKKQHRRTNSISSRSRSKSPPAVSPEVTVTSRRSSRRVNVARRTTDEEIPDDGGGAKVKKGEIDESFEDNPKLPDDIVGIKVKSGEINKSLIESPKLPDDREGVKSEENKKRFEDNPKLPDEGGVKIKLGEINETLEDNPKLPDDGEGVKIKSGEINKSLEDNLSKKSEIDISSTDMVHDEIPVNQALTEKQSPCKTSPIQEADANQRIVERAHSTENKKSSEFIQDSKTESAGDVKMVSTKETEDAKLQPDADTKLTPVGHEKELSNSEKTVAMKVEEKSTSRLSRWKSSKSKAPPAEKSDALLNSEPVPDSSFEDNLNVSDKEKTTLLNVDISMQPVEITSNIVREQTKNEQDSESNLDSIAKSSQSLSQSTNDKAIVDEIKETHSQKKQFPSVKSKRKDSRSSDSSSSGSNSRSKSPKHKRSRSQSSSSSSSSRSRSTSSSSSTDRSSGATKDVTSHVKNKDRITQESTLYSGLKSEQMKDKISLIEDVCNKTDDEDKDDPTINQSSAQRSCQNAPRLRVSPNRNQGEREKKPDVSEFKKGIDLETPRGDAGTGKEMDIDNGSKESQQNEPDPDTKLKREKSAKKRKWGSKTSKATKATKKSSSLEISSDSLKNLIGDVKLTETVFDMEMEVVNTLDYDEHEEDRRDVKVKRIIVQSPQPDQKIEEPALQEDDRKVETRDEAPHEEPLSPAEPEKKIIKLSAAAPKEGGKKKSKEGKKGKKKKEEMAIDKESEDAKSTDKENKVFATTRTSKPLLPTVDEPEPVKGKQSPARNPTDRVIRIAGLVRPFTVGQLKELLRRSGDLDDNYFWINDIKSHCLAAYKTEEDAVKARAALHGTRWPQSNPKILIVDFATVEDVNHRKAEGDVPLPALAKKSQEDFKKLREQKEEEEKDKRQKLREQRDKEKEEKENNVREKRDEKDRTRRREPEKKNPVREWDRDKVQQLSKSRSRSKERERPVRRSRSRSREREQLKRRDQSRDKKEEERRKEKKQKETKSEEEPPAKLLDDLFRKTKAVPCIYWLPLTEERSVQRAAKKLEMEKERQKRIAAAEEREKEEQKRREAARLERQRERERGRERSREREREKTRQERSRSSRSDSRSKSRRRR</sequence>
<evidence type="ECO:0008006" key="4">
    <source>
        <dbReference type="Google" id="ProtNLM"/>
    </source>
</evidence>
<dbReference type="Gene3D" id="3.30.70.330">
    <property type="match status" value="1"/>
</dbReference>
<dbReference type="GO" id="GO:0071011">
    <property type="term" value="C:precatalytic spliceosome"/>
    <property type="evidence" value="ECO:0007669"/>
    <property type="project" value="TreeGrafter"/>
</dbReference>
<feature type="compositionally biased region" description="Basic and acidic residues" evidence="1">
    <location>
        <begin position="623"/>
        <end position="634"/>
    </location>
</feature>
<feature type="region of interest" description="Disordered" evidence="1">
    <location>
        <begin position="1"/>
        <end position="242"/>
    </location>
</feature>
<feature type="region of interest" description="Disordered" evidence="1">
    <location>
        <begin position="379"/>
        <end position="776"/>
    </location>
</feature>
<dbReference type="InterPro" id="IPR035979">
    <property type="entry name" value="RBD_domain_sf"/>
</dbReference>
<evidence type="ECO:0000313" key="2">
    <source>
        <dbReference type="EMBL" id="CAL1545491.1"/>
    </source>
</evidence>
<proteinExistence type="predicted"/>
<keyword evidence="3" id="KW-1185">Reference proteome</keyword>
<feature type="compositionally biased region" description="Basic and acidic residues" evidence="1">
    <location>
        <begin position="646"/>
        <end position="664"/>
    </location>
</feature>
<feature type="compositionally biased region" description="Low complexity" evidence="1">
    <location>
        <begin position="109"/>
        <end position="118"/>
    </location>
</feature>
<accession>A0AAV2IF29</accession>
<feature type="compositionally biased region" description="Low complexity" evidence="1">
    <location>
        <begin position="759"/>
        <end position="776"/>
    </location>
</feature>
<feature type="region of interest" description="Disordered" evidence="1">
    <location>
        <begin position="1051"/>
        <end position="1180"/>
    </location>
</feature>
<feature type="compositionally biased region" description="Basic and acidic residues" evidence="1">
    <location>
        <begin position="1204"/>
        <end position="1269"/>
    </location>
</feature>
<organism evidence="2 3">
    <name type="scientific">Lymnaea stagnalis</name>
    <name type="common">Great pond snail</name>
    <name type="synonym">Helix stagnalis</name>
    <dbReference type="NCBI Taxonomy" id="6523"/>
    <lineage>
        <taxon>Eukaryota</taxon>
        <taxon>Metazoa</taxon>
        <taxon>Spiralia</taxon>
        <taxon>Lophotrochozoa</taxon>
        <taxon>Mollusca</taxon>
        <taxon>Gastropoda</taxon>
        <taxon>Heterobranchia</taxon>
        <taxon>Euthyneura</taxon>
        <taxon>Panpulmonata</taxon>
        <taxon>Hygrophila</taxon>
        <taxon>Lymnaeoidea</taxon>
        <taxon>Lymnaeidae</taxon>
        <taxon>Lymnaea</taxon>
    </lineage>
</organism>
<feature type="compositionally biased region" description="Basic and acidic residues" evidence="1">
    <location>
        <begin position="87"/>
        <end position="108"/>
    </location>
</feature>